<dbReference type="PANTHER" id="PTHR22990:SF15">
    <property type="entry name" value="F-BOX ONLY PROTEIN 10"/>
    <property type="match status" value="1"/>
</dbReference>
<dbReference type="NCBIfam" id="TIGR03805">
    <property type="entry name" value="beta_helix_1"/>
    <property type="match status" value="1"/>
</dbReference>
<dbReference type="NCBIfam" id="TIGR03804">
    <property type="entry name" value="para_beta_helix"/>
    <property type="match status" value="1"/>
</dbReference>
<name>A0A916URT1_9BURK</name>
<gene>
    <name evidence="6" type="ORF">GCM10011396_34380</name>
</gene>
<dbReference type="SMART" id="SM00710">
    <property type="entry name" value="PbH1"/>
    <property type="match status" value="8"/>
</dbReference>
<dbReference type="Pfam" id="PF13229">
    <property type="entry name" value="Beta_helix"/>
    <property type="match status" value="1"/>
</dbReference>
<evidence type="ECO:0000313" key="6">
    <source>
        <dbReference type="EMBL" id="GGC84153.1"/>
    </source>
</evidence>
<keyword evidence="2" id="KW-0677">Repeat</keyword>
<dbReference type="InterPro" id="IPR011050">
    <property type="entry name" value="Pectin_lyase_fold/virulence"/>
</dbReference>
<feature type="chain" id="PRO_5037180463" description="Right handed beta helix domain-containing protein" evidence="4">
    <location>
        <begin position="24"/>
        <end position="427"/>
    </location>
</feature>
<dbReference type="PANTHER" id="PTHR22990">
    <property type="entry name" value="F-BOX ONLY PROTEIN"/>
    <property type="match status" value="1"/>
</dbReference>
<evidence type="ECO:0000259" key="5">
    <source>
        <dbReference type="Pfam" id="PF13229"/>
    </source>
</evidence>
<proteinExistence type="predicted"/>
<evidence type="ECO:0000256" key="1">
    <source>
        <dbReference type="ARBA" id="ARBA00004906"/>
    </source>
</evidence>
<comment type="caution">
    <text evidence="6">The sequence shown here is derived from an EMBL/GenBank/DDBJ whole genome shotgun (WGS) entry which is preliminary data.</text>
</comment>
<dbReference type="AlphaFoldDB" id="A0A916URT1"/>
<dbReference type="SUPFAM" id="SSF51126">
    <property type="entry name" value="Pectin lyase-like"/>
    <property type="match status" value="1"/>
</dbReference>
<evidence type="ECO:0000256" key="2">
    <source>
        <dbReference type="ARBA" id="ARBA00022737"/>
    </source>
</evidence>
<accession>A0A916URT1</accession>
<dbReference type="InterPro" id="IPR006626">
    <property type="entry name" value="PbH1"/>
</dbReference>
<keyword evidence="4" id="KW-0732">Signal</keyword>
<dbReference type="EMBL" id="BMED01000003">
    <property type="protein sequence ID" value="GGC84153.1"/>
    <property type="molecule type" value="Genomic_DNA"/>
</dbReference>
<comment type="pathway">
    <text evidence="1">Protein modification; protein ubiquitination.</text>
</comment>
<dbReference type="InterPro" id="IPR022441">
    <property type="entry name" value="Para_beta_helix_rpt-2"/>
</dbReference>
<dbReference type="Gene3D" id="2.160.20.10">
    <property type="entry name" value="Single-stranded right-handed beta-helix, Pectin lyase-like"/>
    <property type="match status" value="1"/>
</dbReference>
<reference evidence="6" key="1">
    <citation type="journal article" date="2014" name="Int. J. Syst. Evol. Microbiol.">
        <title>Complete genome sequence of Corynebacterium casei LMG S-19264T (=DSM 44701T), isolated from a smear-ripened cheese.</title>
        <authorList>
            <consortium name="US DOE Joint Genome Institute (JGI-PGF)"/>
            <person name="Walter F."/>
            <person name="Albersmeier A."/>
            <person name="Kalinowski J."/>
            <person name="Ruckert C."/>
        </authorList>
    </citation>
    <scope>NUCLEOTIDE SEQUENCE</scope>
    <source>
        <strain evidence="6">CGMCC 1.10998</strain>
    </source>
</reference>
<dbReference type="InterPro" id="IPR051550">
    <property type="entry name" value="SCF-Subunits/Alg-Epimerases"/>
</dbReference>
<feature type="domain" description="Right handed beta helix" evidence="5">
    <location>
        <begin position="106"/>
        <end position="226"/>
    </location>
</feature>
<dbReference type="RefSeq" id="WP_188567314.1">
    <property type="nucleotide sequence ID" value="NZ_BMED01000003.1"/>
</dbReference>
<dbReference type="InterPro" id="IPR022442">
    <property type="entry name" value="SO_2930-like_dom"/>
</dbReference>
<dbReference type="InterPro" id="IPR039448">
    <property type="entry name" value="Beta_helix"/>
</dbReference>
<evidence type="ECO:0000313" key="7">
    <source>
        <dbReference type="Proteomes" id="UP000637423"/>
    </source>
</evidence>
<evidence type="ECO:0000256" key="3">
    <source>
        <dbReference type="ARBA" id="ARBA00022786"/>
    </source>
</evidence>
<keyword evidence="7" id="KW-1185">Reference proteome</keyword>
<feature type="signal peptide" evidence="4">
    <location>
        <begin position="1"/>
        <end position="23"/>
    </location>
</feature>
<evidence type="ECO:0000256" key="4">
    <source>
        <dbReference type="SAM" id="SignalP"/>
    </source>
</evidence>
<dbReference type="PROSITE" id="PS51257">
    <property type="entry name" value="PROKAR_LIPOPROTEIN"/>
    <property type="match status" value="1"/>
</dbReference>
<protein>
    <recommendedName>
        <fullName evidence="5">Right handed beta helix domain-containing protein</fullName>
    </recommendedName>
</protein>
<sequence>MRKLVMPLSYAALPLFLLLGACSKSPDTDSAKMQAASDDAAFQKKLQEQLLDAKPGSVIEIPAGKHHLTSGLTLRVHGVTIRGAGMDKTVLSFKDQVTGPEGLLVYANNFTIENLTIEDSKGDGLKINDGENITIRGVKVQWTGGPKVTNGAYGIYPVKTTNVLIEDSAAIGASDAGIYVGQSKNVVVRRNRAEQNVAGIEIENTIDADVYENTATNNTGGILVFNMPNLSQAGYGTRVYKNKVFANNLGNFAAKGAAVASVPAGSGVVVNSNSKVEIFDNDVSDSQTANVIISSYFSTGYFSEKGVSPDYDPYPRAIYVYGNRFKGGGDSPDGLDLKALKIAMFGLNGHFPDVIWDGYVDTKTFVNGAIPANDRLCVQNGDVSVLNVDGPNKYKNPKNDSAAYRCELPKLKPVSIPQLAENATAKG</sequence>
<dbReference type="InterPro" id="IPR012334">
    <property type="entry name" value="Pectin_lyas_fold"/>
</dbReference>
<dbReference type="Proteomes" id="UP000637423">
    <property type="component" value="Unassembled WGS sequence"/>
</dbReference>
<keyword evidence="3" id="KW-0833">Ubl conjugation pathway</keyword>
<reference evidence="6" key="2">
    <citation type="submission" date="2020-09" db="EMBL/GenBank/DDBJ databases">
        <authorList>
            <person name="Sun Q."/>
            <person name="Zhou Y."/>
        </authorList>
    </citation>
    <scope>NUCLEOTIDE SEQUENCE</scope>
    <source>
        <strain evidence="6">CGMCC 1.10998</strain>
    </source>
</reference>
<organism evidence="6 7">
    <name type="scientific">Undibacterium terreum</name>
    <dbReference type="NCBI Taxonomy" id="1224302"/>
    <lineage>
        <taxon>Bacteria</taxon>
        <taxon>Pseudomonadati</taxon>
        <taxon>Pseudomonadota</taxon>
        <taxon>Betaproteobacteria</taxon>
        <taxon>Burkholderiales</taxon>
        <taxon>Oxalobacteraceae</taxon>
        <taxon>Undibacterium</taxon>
    </lineage>
</organism>